<dbReference type="InterPro" id="IPR041916">
    <property type="entry name" value="Anti_sigma_zinc_sf"/>
</dbReference>
<proteinExistence type="predicted"/>
<feature type="domain" description="Putative zinc-finger" evidence="2">
    <location>
        <begin position="3"/>
        <end position="37"/>
    </location>
</feature>
<keyword evidence="4" id="KW-1185">Reference proteome</keyword>
<name>A0A2M6UKK6_9BRAD</name>
<dbReference type="Gene3D" id="1.10.10.1320">
    <property type="entry name" value="Anti-sigma factor, zinc-finger domain"/>
    <property type="match status" value="1"/>
</dbReference>
<gene>
    <name evidence="3" type="ORF">TSA1_33685</name>
</gene>
<keyword evidence="1" id="KW-0472">Membrane</keyword>
<evidence type="ECO:0000259" key="2">
    <source>
        <dbReference type="Pfam" id="PF13490"/>
    </source>
</evidence>
<organism evidence="3 4">
    <name type="scientific">Bradyrhizobium nitroreducens</name>
    <dbReference type="NCBI Taxonomy" id="709803"/>
    <lineage>
        <taxon>Bacteria</taxon>
        <taxon>Pseudomonadati</taxon>
        <taxon>Pseudomonadota</taxon>
        <taxon>Alphaproteobacteria</taxon>
        <taxon>Hyphomicrobiales</taxon>
        <taxon>Nitrobacteraceae</taxon>
        <taxon>Bradyrhizobium</taxon>
    </lineage>
</organism>
<accession>A0A2M6UKK6</accession>
<dbReference type="Pfam" id="PF13490">
    <property type="entry name" value="zf-HC2"/>
    <property type="match status" value="1"/>
</dbReference>
<keyword evidence="1" id="KW-1133">Transmembrane helix</keyword>
<dbReference type="EMBL" id="LFJC01000003">
    <property type="protein sequence ID" value="PIT05150.1"/>
    <property type="molecule type" value="Genomic_DNA"/>
</dbReference>
<dbReference type="Proteomes" id="UP000228930">
    <property type="component" value="Unassembled WGS sequence"/>
</dbReference>
<evidence type="ECO:0000313" key="3">
    <source>
        <dbReference type="EMBL" id="PIT05150.1"/>
    </source>
</evidence>
<comment type="caution">
    <text evidence="3">The sequence shown here is derived from an EMBL/GenBank/DDBJ whole genome shotgun (WGS) entry which is preliminary data.</text>
</comment>
<sequence length="254" mass="27758">MTCDEARIMLHALLDGELDAGHAREVEAHIADCADCAAEFAAQRQMQRVLADTNLRYAAPASLRNKIEASLPKAQTPPSRRSVLRGFAMGSAVSALAATGIVALVLRQDDQQRILSEVVSAHLRSLQAGHLIDVLSTDQHTVKPWFNGKLDVAPPVIDLTAQGFTLVGGRLDYIDARAIGAVVYKRRQHVINLFVAQTSSTEHRPPKTQTMQGFNCRRWGERGLNFWAVSDIGGDELAEFVDKFETAMKANAEG</sequence>
<evidence type="ECO:0000256" key="1">
    <source>
        <dbReference type="SAM" id="Phobius"/>
    </source>
</evidence>
<dbReference type="InterPro" id="IPR027383">
    <property type="entry name" value="Znf_put"/>
</dbReference>
<evidence type="ECO:0000313" key="4">
    <source>
        <dbReference type="Proteomes" id="UP000228930"/>
    </source>
</evidence>
<keyword evidence="1" id="KW-0812">Transmembrane</keyword>
<dbReference type="AlphaFoldDB" id="A0A2M6UKK6"/>
<protein>
    <submittedName>
        <fullName evidence="3">Membrane protein</fullName>
    </submittedName>
</protein>
<reference evidence="3 4" key="1">
    <citation type="submission" date="2015-06" db="EMBL/GenBank/DDBJ databases">
        <title>Comparative genome analysis of nirS-carrying Bradyrhizobium sp. strains.</title>
        <authorList>
            <person name="Ishii S."/>
            <person name="Jang J."/>
            <person name="Nishizawa T."/>
            <person name="Senoo K."/>
        </authorList>
    </citation>
    <scope>NUCLEOTIDE SEQUENCE [LARGE SCALE GENOMIC DNA]</scope>
    <source>
        <strain evidence="3 4">TSA1</strain>
    </source>
</reference>
<feature type="transmembrane region" description="Helical" evidence="1">
    <location>
        <begin position="83"/>
        <end position="106"/>
    </location>
</feature>
<dbReference type="RefSeq" id="WP_100180248.1">
    <property type="nucleotide sequence ID" value="NZ_LFJC01000003.1"/>
</dbReference>